<organism evidence="2 3">
    <name type="scientific">Ephemerocybe angulata</name>
    <dbReference type="NCBI Taxonomy" id="980116"/>
    <lineage>
        <taxon>Eukaryota</taxon>
        <taxon>Fungi</taxon>
        <taxon>Dikarya</taxon>
        <taxon>Basidiomycota</taxon>
        <taxon>Agaricomycotina</taxon>
        <taxon>Agaricomycetes</taxon>
        <taxon>Agaricomycetidae</taxon>
        <taxon>Agaricales</taxon>
        <taxon>Agaricineae</taxon>
        <taxon>Psathyrellaceae</taxon>
        <taxon>Ephemerocybe</taxon>
    </lineage>
</organism>
<protein>
    <recommendedName>
        <fullName evidence="4">F-box domain-containing protein</fullName>
    </recommendedName>
</protein>
<dbReference type="SUPFAM" id="SSF52047">
    <property type="entry name" value="RNI-like"/>
    <property type="match status" value="1"/>
</dbReference>
<accession>A0A8H5CJB3</accession>
<dbReference type="Gene3D" id="3.80.10.10">
    <property type="entry name" value="Ribonuclease Inhibitor"/>
    <property type="match status" value="1"/>
</dbReference>
<evidence type="ECO:0000313" key="2">
    <source>
        <dbReference type="EMBL" id="KAF5342016.1"/>
    </source>
</evidence>
<dbReference type="EMBL" id="JAACJK010000001">
    <property type="protein sequence ID" value="KAF5342016.1"/>
    <property type="molecule type" value="Genomic_DNA"/>
</dbReference>
<dbReference type="Proteomes" id="UP000541558">
    <property type="component" value="Unassembled WGS sequence"/>
</dbReference>
<comment type="caution">
    <text evidence="2">The sequence shown here is derived from an EMBL/GenBank/DDBJ whole genome shotgun (WGS) entry which is preliminary data.</text>
</comment>
<dbReference type="AlphaFoldDB" id="A0A8H5CJB3"/>
<evidence type="ECO:0000256" key="1">
    <source>
        <dbReference type="SAM" id="MobiDB-lite"/>
    </source>
</evidence>
<dbReference type="InterPro" id="IPR032675">
    <property type="entry name" value="LRR_dom_sf"/>
</dbReference>
<evidence type="ECO:0008006" key="4">
    <source>
        <dbReference type="Google" id="ProtNLM"/>
    </source>
</evidence>
<feature type="region of interest" description="Disordered" evidence="1">
    <location>
        <begin position="206"/>
        <end position="228"/>
    </location>
</feature>
<name>A0A8H5CJB3_9AGAR</name>
<evidence type="ECO:0000313" key="3">
    <source>
        <dbReference type="Proteomes" id="UP000541558"/>
    </source>
</evidence>
<gene>
    <name evidence="2" type="ORF">D9611_001232</name>
</gene>
<sequence length="541" mass="60885">MAVSSNILDVLSDDVLGLVLDELKTLDFPSVCTSRLVCKALNGLAESRAFGSTLIDLSAGIKHDAAFQIESMASGNGPNSRWTKELRIRNLVPEEERGTLLDAQDRYLIPALESLRKLRSVELNLHKSYPYLAILSALSNLPHLKDLNLYIDLGFEDTPLPLDQFSNLRSLILRSFPLHQPIIKILNRTIRNSQNTLECLDIRPHDWEEEDGPYDSDQETEETPDPSEVRRLLRILESPRTVTLETFTSDEEGCLSFPKLEELQVNGDRIEFTIASVPLFKSLVCLAIVNAKVLRVEDGFWDALAETKVQLQILEMYPLTSGVVKYLLSYTGLHELILNAPPSDSFGASDGSSVSDSDIPRSIFKDVLPHHCDAIHHVSISEYLDVKDYGCTEENIEGLLTCKKLEELDLLYHYPVEDEEMQNCTSIGLVCMPLSVLLSTGNFVANAPPYVTQKALLFRITDNLPKLERLQLAPACSMSPYGENSYNVRINIAYRFADRLCNIDFREGLRFPPFRLYNYGFLSYGSLVYGPERGCYAMESE</sequence>
<keyword evidence="3" id="KW-1185">Reference proteome</keyword>
<reference evidence="2 3" key="1">
    <citation type="journal article" date="2020" name="ISME J.">
        <title>Uncovering the hidden diversity of litter-decomposition mechanisms in mushroom-forming fungi.</title>
        <authorList>
            <person name="Floudas D."/>
            <person name="Bentzer J."/>
            <person name="Ahren D."/>
            <person name="Johansson T."/>
            <person name="Persson P."/>
            <person name="Tunlid A."/>
        </authorList>
    </citation>
    <scope>NUCLEOTIDE SEQUENCE [LARGE SCALE GENOMIC DNA]</scope>
    <source>
        <strain evidence="2 3">CBS 175.51</strain>
    </source>
</reference>
<proteinExistence type="predicted"/>
<dbReference type="OrthoDB" id="3541472at2759"/>
<feature type="compositionally biased region" description="Acidic residues" evidence="1">
    <location>
        <begin position="207"/>
        <end position="225"/>
    </location>
</feature>